<feature type="domain" description="Amino acid transporter transmembrane" evidence="17">
    <location>
        <begin position="270"/>
        <end position="511"/>
    </location>
</feature>
<evidence type="ECO:0000256" key="16">
    <source>
        <dbReference type="SAM" id="Phobius"/>
    </source>
</evidence>
<keyword evidence="3" id="KW-0813">Transport</keyword>
<dbReference type="GO" id="GO:0005765">
    <property type="term" value="C:lysosomal membrane"/>
    <property type="evidence" value="ECO:0007669"/>
    <property type="project" value="UniProtKB-SubCell"/>
</dbReference>
<feature type="transmembrane region" description="Helical" evidence="16">
    <location>
        <begin position="472"/>
        <end position="496"/>
    </location>
</feature>
<name>A0A1B6DYX7_9HEMI</name>
<feature type="transmembrane region" description="Helical" evidence="16">
    <location>
        <begin position="329"/>
        <end position="351"/>
    </location>
</feature>
<dbReference type="EMBL" id="GEDC01006424">
    <property type="protein sequence ID" value="JAS30874.1"/>
    <property type="molecule type" value="Transcribed_RNA"/>
</dbReference>
<feature type="compositionally biased region" description="Polar residues" evidence="15">
    <location>
        <begin position="73"/>
        <end position="93"/>
    </location>
</feature>
<feature type="transmembrane region" description="Helical" evidence="16">
    <location>
        <begin position="405"/>
        <end position="425"/>
    </location>
</feature>
<dbReference type="AlphaFoldDB" id="A0A1B6DYX7"/>
<dbReference type="PANTHER" id="PTHR22950:SF244">
    <property type="entry name" value="NEUTRAL AMINO ACID TRANSPORTER 9"/>
    <property type="match status" value="1"/>
</dbReference>
<keyword evidence="11" id="KW-1015">Disulfide bond</keyword>
<evidence type="ECO:0000256" key="8">
    <source>
        <dbReference type="ARBA" id="ARBA00022989"/>
    </source>
</evidence>
<feature type="transmembrane region" description="Helical" evidence="16">
    <location>
        <begin position="256"/>
        <end position="276"/>
    </location>
</feature>
<accession>A0A1B6DYX7</accession>
<evidence type="ECO:0000313" key="18">
    <source>
        <dbReference type="EMBL" id="JAS30874.1"/>
    </source>
</evidence>
<evidence type="ECO:0000256" key="6">
    <source>
        <dbReference type="ARBA" id="ARBA00022753"/>
    </source>
</evidence>
<keyword evidence="5" id="KW-0479">Metal-binding</keyword>
<evidence type="ECO:0000256" key="3">
    <source>
        <dbReference type="ARBA" id="ARBA00022448"/>
    </source>
</evidence>
<feature type="region of interest" description="Disordered" evidence="15">
    <location>
        <begin position="1"/>
        <end position="27"/>
    </location>
</feature>
<evidence type="ECO:0000256" key="1">
    <source>
        <dbReference type="ARBA" id="ARBA00004107"/>
    </source>
</evidence>
<evidence type="ECO:0000256" key="9">
    <source>
        <dbReference type="ARBA" id="ARBA00023053"/>
    </source>
</evidence>
<organism evidence="18">
    <name type="scientific">Clastoptera arizonana</name>
    <name type="common">Arizona spittle bug</name>
    <dbReference type="NCBI Taxonomy" id="38151"/>
    <lineage>
        <taxon>Eukaryota</taxon>
        <taxon>Metazoa</taxon>
        <taxon>Ecdysozoa</taxon>
        <taxon>Arthropoda</taxon>
        <taxon>Hexapoda</taxon>
        <taxon>Insecta</taxon>
        <taxon>Pterygota</taxon>
        <taxon>Neoptera</taxon>
        <taxon>Paraneoptera</taxon>
        <taxon>Hemiptera</taxon>
        <taxon>Auchenorrhyncha</taxon>
        <taxon>Cercopoidea</taxon>
        <taxon>Clastopteridae</taxon>
        <taxon>Clastoptera</taxon>
    </lineage>
</organism>
<protein>
    <recommendedName>
        <fullName evidence="17">Amino acid transporter transmembrane domain-containing protein</fullName>
    </recommendedName>
</protein>
<feature type="transmembrane region" description="Helical" evidence="16">
    <location>
        <begin position="363"/>
        <end position="385"/>
    </location>
</feature>
<evidence type="ECO:0000256" key="12">
    <source>
        <dbReference type="ARBA" id="ARBA00023180"/>
    </source>
</evidence>
<feature type="transmembrane region" description="Helical" evidence="16">
    <location>
        <begin position="508"/>
        <end position="528"/>
    </location>
</feature>
<keyword evidence="9" id="KW-0915">Sodium</keyword>
<feature type="transmembrane region" description="Helical" evidence="16">
    <location>
        <begin position="446"/>
        <end position="466"/>
    </location>
</feature>
<feature type="compositionally biased region" description="Basic and acidic residues" evidence="15">
    <location>
        <begin position="1"/>
        <end position="15"/>
    </location>
</feature>
<feature type="transmembrane region" description="Helical" evidence="16">
    <location>
        <begin position="288"/>
        <end position="309"/>
    </location>
</feature>
<comment type="subcellular location">
    <subcellularLocation>
        <location evidence="1">Late endosome membrane</location>
        <topology evidence="1">Multi-pass membrane protein</topology>
    </subcellularLocation>
    <subcellularLocation>
        <location evidence="2">Lysosome membrane</location>
        <topology evidence="2">Multi-pass membrane protein</topology>
    </subcellularLocation>
</comment>
<keyword evidence="12" id="KW-0325">Glycoprotein</keyword>
<evidence type="ECO:0000256" key="11">
    <source>
        <dbReference type="ARBA" id="ARBA00023157"/>
    </source>
</evidence>
<dbReference type="GO" id="GO:0046872">
    <property type="term" value="F:metal ion binding"/>
    <property type="evidence" value="ECO:0007669"/>
    <property type="project" value="UniProtKB-KW"/>
</dbReference>
<comment type="similarity">
    <text evidence="14">Belongs to the amino acid/polyamine transporter 2 family. SLC38A9 subfamily.</text>
</comment>
<dbReference type="GO" id="GO:0031902">
    <property type="term" value="C:late endosome membrane"/>
    <property type="evidence" value="ECO:0007669"/>
    <property type="project" value="UniProtKB-SubCell"/>
</dbReference>
<evidence type="ECO:0000259" key="17">
    <source>
        <dbReference type="Pfam" id="PF01490"/>
    </source>
</evidence>
<evidence type="ECO:0000256" key="15">
    <source>
        <dbReference type="SAM" id="MobiDB-lite"/>
    </source>
</evidence>
<reference evidence="18" key="1">
    <citation type="submission" date="2015-12" db="EMBL/GenBank/DDBJ databases">
        <title>De novo transcriptome assembly of four potential Pierce s Disease insect vectors from Arizona vineyards.</title>
        <authorList>
            <person name="Tassone E.E."/>
        </authorList>
    </citation>
    <scope>NUCLEOTIDE SEQUENCE</scope>
</reference>
<keyword evidence="4 16" id="KW-0812">Transmembrane</keyword>
<feature type="region of interest" description="Disordered" evidence="15">
    <location>
        <begin position="40"/>
        <end position="93"/>
    </location>
</feature>
<feature type="transmembrane region" description="Helical" evidence="16">
    <location>
        <begin position="101"/>
        <end position="123"/>
    </location>
</feature>
<evidence type="ECO:0000256" key="13">
    <source>
        <dbReference type="ARBA" id="ARBA00023228"/>
    </source>
</evidence>
<dbReference type="Pfam" id="PF01490">
    <property type="entry name" value="Aa_trans"/>
    <property type="match status" value="2"/>
</dbReference>
<evidence type="ECO:0000256" key="10">
    <source>
        <dbReference type="ARBA" id="ARBA00023136"/>
    </source>
</evidence>
<dbReference type="GO" id="GO:0015179">
    <property type="term" value="F:L-amino acid transmembrane transporter activity"/>
    <property type="evidence" value="ECO:0007669"/>
    <property type="project" value="TreeGrafter"/>
</dbReference>
<feature type="domain" description="Amino acid transporter transmembrane" evidence="17">
    <location>
        <begin position="99"/>
        <end position="212"/>
    </location>
</feature>
<gene>
    <name evidence="18" type="ORF">g.9736</name>
</gene>
<keyword evidence="8 16" id="KW-1133">Transmembrane helix</keyword>
<evidence type="ECO:0000256" key="4">
    <source>
        <dbReference type="ARBA" id="ARBA00022692"/>
    </source>
</evidence>
<dbReference type="PANTHER" id="PTHR22950">
    <property type="entry name" value="AMINO ACID TRANSPORTER"/>
    <property type="match status" value="1"/>
</dbReference>
<evidence type="ECO:0000256" key="14">
    <source>
        <dbReference type="ARBA" id="ARBA00038442"/>
    </source>
</evidence>
<feature type="transmembrane region" description="Helical" evidence="16">
    <location>
        <begin position="129"/>
        <end position="150"/>
    </location>
</feature>
<evidence type="ECO:0000256" key="5">
    <source>
        <dbReference type="ARBA" id="ARBA00022723"/>
    </source>
</evidence>
<evidence type="ECO:0000256" key="7">
    <source>
        <dbReference type="ARBA" id="ARBA00022970"/>
    </source>
</evidence>
<evidence type="ECO:0000256" key="2">
    <source>
        <dbReference type="ARBA" id="ARBA00004155"/>
    </source>
</evidence>
<feature type="transmembrane region" description="Helical" evidence="16">
    <location>
        <begin position="177"/>
        <end position="197"/>
    </location>
</feature>
<keyword evidence="10 16" id="KW-0472">Membrane</keyword>
<keyword evidence="6" id="KW-0967">Endosome</keyword>
<proteinExistence type="inferred from homology"/>
<sequence length="531" mass="59717">MSSNKESERKAKSCDVDNESQPLLSSDVSRSSILDECMLNNSDSSDFEPILSRPTRTSSIQNKRKLPHRPYNSIEQHFSENQTYETPSNTRSEATSKQSSVVTIFVIWNTMMGTSLLSMPWAIERAGLITGVQLIIFMGALCFYTSYCVLRTQKAFGSVNGEISDLARIMLGPTAQVLAKIFSWIVLLGSNIVYWILMSNFLFYSVDYIHNTFYEEINNDNSSLSVDISFPVTCPKKDNLIGRIDANSGSIYEQIWGLYTTVPILLGVLIIPLLSFKSATFFTKFNSLGTLSVLYIIVFVFIKGVSWGINININVPTSPFYSPWISHSFPATTGVLALSFFIQNIIVTIMRSNKNQNNNGRDLSIAYTLVILTYIIIGVVFFVTFPLAKTCIEDNFLNNFPSWDILTVLARVFLFFQLFTVFPLISFMLRVQVMTTFFSSEYPSTGCVMFFNAIIVSICIIFAIFLPRIGTVIRFTGAISGFFHVFTLPCFFQIIADKKQNKESILSLLFHSVIPILGAINLIAQFFVSDS</sequence>
<dbReference type="InterPro" id="IPR013057">
    <property type="entry name" value="AA_transpt_TM"/>
</dbReference>
<keyword evidence="13" id="KW-0458">Lysosome</keyword>
<keyword evidence="7" id="KW-0029">Amino-acid transport</keyword>